<dbReference type="PROSITE" id="PS00028">
    <property type="entry name" value="ZINC_FINGER_C2H2_1"/>
    <property type="match status" value="2"/>
</dbReference>
<organism evidence="3 4">
    <name type="scientific">Halocaridina rubra</name>
    <name type="common">Hawaiian red shrimp</name>
    <dbReference type="NCBI Taxonomy" id="373956"/>
    <lineage>
        <taxon>Eukaryota</taxon>
        <taxon>Metazoa</taxon>
        <taxon>Ecdysozoa</taxon>
        <taxon>Arthropoda</taxon>
        <taxon>Crustacea</taxon>
        <taxon>Multicrustacea</taxon>
        <taxon>Malacostraca</taxon>
        <taxon>Eumalacostraca</taxon>
        <taxon>Eucarida</taxon>
        <taxon>Decapoda</taxon>
        <taxon>Pleocyemata</taxon>
        <taxon>Caridea</taxon>
        <taxon>Atyoidea</taxon>
        <taxon>Atyidae</taxon>
        <taxon>Halocaridina</taxon>
    </lineage>
</organism>
<feature type="compositionally biased region" description="Basic and acidic residues" evidence="1">
    <location>
        <begin position="229"/>
        <end position="256"/>
    </location>
</feature>
<feature type="region of interest" description="Disordered" evidence="1">
    <location>
        <begin position="206"/>
        <end position="265"/>
    </location>
</feature>
<accession>A0AAN8WHL9</accession>
<dbReference type="PANTHER" id="PTHR21354">
    <property type="entry name" value="ZINC FINGER PROTEIN 511"/>
    <property type="match status" value="1"/>
</dbReference>
<evidence type="ECO:0000259" key="2">
    <source>
        <dbReference type="PROSITE" id="PS00028"/>
    </source>
</evidence>
<proteinExistence type="predicted"/>
<feature type="domain" description="C2H2-type" evidence="2">
    <location>
        <begin position="124"/>
        <end position="147"/>
    </location>
</feature>
<dbReference type="InterPro" id="IPR013087">
    <property type="entry name" value="Znf_C2H2_type"/>
</dbReference>
<evidence type="ECO:0000256" key="1">
    <source>
        <dbReference type="SAM" id="MobiDB-lite"/>
    </source>
</evidence>
<dbReference type="PANTHER" id="PTHR21354:SF0">
    <property type="entry name" value="ZINC FINGER PROTEIN 511"/>
    <property type="match status" value="1"/>
</dbReference>
<protein>
    <recommendedName>
        <fullName evidence="2">C2H2-type domain-containing protein</fullName>
    </recommendedName>
</protein>
<dbReference type="InterPro" id="IPR039258">
    <property type="entry name" value="ZNF511"/>
</dbReference>
<dbReference type="Proteomes" id="UP001381693">
    <property type="component" value="Unassembled WGS sequence"/>
</dbReference>
<dbReference type="SMART" id="SM00355">
    <property type="entry name" value="ZnF_C2H2"/>
    <property type="match status" value="3"/>
</dbReference>
<comment type="caution">
    <text evidence="3">The sequence shown here is derived from an EMBL/GenBank/DDBJ whole genome shotgun (WGS) entry which is preliminary data.</text>
</comment>
<feature type="compositionally biased region" description="Basic residues" evidence="1">
    <location>
        <begin position="212"/>
        <end position="228"/>
    </location>
</feature>
<feature type="domain" description="C2H2-type" evidence="2">
    <location>
        <begin position="87"/>
        <end position="108"/>
    </location>
</feature>
<reference evidence="3 4" key="1">
    <citation type="submission" date="2023-11" db="EMBL/GenBank/DDBJ databases">
        <title>Halocaridina rubra genome assembly.</title>
        <authorList>
            <person name="Smith C."/>
        </authorList>
    </citation>
    <scope>NUCLEOTIDE SEQUENCE [LARGE SCALE GENOMIC DNA]</scope>
    <source>
        <strain evidence="3">EP-1</strain>
        <tissue evidence="3">Whole</tissue>
    </source>
</reference>
<gene>
    <name evidence="3" type="ORF">SK128_015445</name>
</gene>
<dbReference type="AlphaFoldDB" id="A0AAN8WHL9"/>
<evidence type="ECO:0000313" key="3">
    <source>
        <dbReference type="EMBL" id="KAK7066450.1"/>
    </source>
</evidence>
<dbReference type="EMBL" id="JAXCGZ010019183">
    <property type="protein sequence ID" value="KAK7066450.1"/>
    <property type="molecule type" value="Genomic_DNA"/>
</dbReference>
<sequence>MDTHRNDLWGYIASLGVKHYAWNDPFFEEGNKKCKFLQKVPCIDIDDESLLHEDYGTIRCSTQGCRETFATVAEHAAHQRSRHGSNCVTCGMAFPTSHLLDLHINEIHSSLFKVMAEKQPMFKCLLETCSEIFENPAIRKEHCMTVHKFPANFRYDISWRKIKKSSPSDMECEDQKSLECDASKASSSFSLRKPKLVPTTFTFGSGVPRGFQRGHKNRGHRGKGKNPHLPRDQDDKSKSKINIEEVNMKELEKALPEDSNVMETL</sequence>
<evidence type="ECO:0000313" key="4">
    <source>
        <dbReference type="Proteomes" id="UP001381693"/>
    </source>
</evidence>
<name>A0AAN8WHL9_HALRR</name>
<keyword evidence="4" id="KW-1185">Reference proteome</keyword>